<feature type="coiled-coil region" evidence="1">
    <location>
        <begin position="1857"/>
        <end position="1884"/>
    </location>
</feature>
<dbReference type="InterPro" id="IPR019449">
    <property type="entry name" value="FMP27_WPPW_RBG"/>
</dbReference>
<keyword evidence="3" id="KW-0812">Transmembrane</keyword>
<evidence type="ECO:0000259" key="6">
    <source>
        <dbReference type="SMART" id="SM01216"/>
    </source>
</evidence>
<protein>
    <recommendedName>
        <fullName evidence="9">FMP27 GFWDK domain-containing protein</fullName>
    </recommendedName>
</protein>
<dbReference type="SMART" id="SM01216">
    <property type="entry name" value="Fmp27_WPPW"/>
    <property type="match status" value="1"/>
</dbReference>
<evidence type="ECO:0000256" key="3">
    <source>
        <dbReference type="SAM" id="Phobius"/>
    </source>
</evidence>
<dbReference type="InterPro" id="IPR019441">
    <property type="entry name" value="FMP27/BLTP2/Hobbit_GFWDK_RBG"/>
</dbReference>
<feature type="compositionally biased region" description="Low complexity" evidence="2">
    <location>
        <begin position="2410"/>
        <end position="2429"/>
    </location>
</feature>
<evidence type="ECO:0000256" key="2">
    <source>
        <dbReference type="SAM" id="MobiDB-lite"/>
    </source>
</evidence>
<name>A0A1E3QCS6_LIPST</name>
<keyword evidence="3" id="KW-1133">Transmembrane helix</keyword>
<feature type="region of interest" description="Disordered" evidence="2">
    <location>
        <begin position="2090"/>
        <end position="2141"/>
    </location>
</feature>
<dbReference type="Proteomes" id="UP000094385">
    <property type="component" value="Unassembled WGS sequence"/>
</dbReference>
<feature type="region of interest" description="Disordered" evidence="2">
    <location>
        <begin position="2030"/>
        <end position="2069"/>
    </location>
</feature>
<accession>A0A1E3QCS6</accession>
<feature type="region of interest" description="Disordered" evidence="2">
    <location>
        <begin position="1741"/>
        <end position="1760"/>
    </location>
</feature>
<proteinExistence type="predicted"/>
<dbReference type="EMBL" id="KV454290">
    <property type="protein sequence ID" value="ODQ75388.1"/>
    <property type="molecule type" value="Genomic_DNA"/>
</dbReference>
<keyword evidence="8" id="KW-1185">Reference proteome</keyword>
<dbReference type="OrthoDB" id="1562405at2759"/>
<evidence type="ECO:0000259" key="5">
    <source>
        <dbReference type="SMART" id="SM01215"/>
    </source>
</evidence>
<dbReference type="Pfam" id="PF10344">
    <property type="entry name" value="Hobbit"/>
    <property type="match status" value="3"/>
</dbReference>
<feature type="region of interest" description="Disordered" evidence="2">
    <location>
        <begin position="2392"/>
        <end position="2473"/>
    </location>
</feature>
<dbReference type="InterPro" id="IPR045167">
    <property type="entry name" value="Hobbit"/>
</dbReference>
<feature type="domain" description="FMP27 SW motif-containing RBG unit" evidence="5">
    <location>
        <begin position="1153"/>
        <end position="1255"/>
    </location>
</feature>
<keyword evidence="3" id="KW-0472">Membrane</keyword>
<feature type="compositionally biased region" description="Polar residues" evidence="2">
    <location>
        <begin position="2396"/>
        <end position="2409"/>
    </location>
</feature>
<feature type="domain" description="FMP27 WPPW motif-containing RBG unit" evidence="6">
    <location>
        <begin position="1673"/>
        <end position="2149"/>
    </location>
</feature>
<feature type="domain" description="FMP27/BLTP2/Hobbit GFWDK motif-containing RBG unit" evidence="4">
    <location>
        <begin position="1273"/>
        <end position="1427"/>
    </location>
</feature>
<dbReference type="PANTHER" id="PTHR15678">
    <property type="entry name" value="ANTIGEN MLAA-22-RELATED"/>
    <property type="match status" value="1"/>
</dbReference>
<feature type="compositionally biased region" description="Polar residues" evidence="2">
    <location>
        <begin position="1741"/>
        <end position="1759"/>
    </location>
</feature>
<dbReference type="InterPro" id="IPR019415">
    <property type="entry name" value="FMP27_SW_RBG"/>
</dbReference>
<dbReference type="SMART" id="SM01214">
    <property type="entry name" value="Fmp27_GFWDK"/>
    <property type="match status" value="1"/>
</dbReference>
<gene>
    <name evidence="7" type="ORF">LIPSTDRAFT_67968</name>
</gene>
<feature type="compositionally biased region" description="Basic residues" evidence="2">
    <location>
        <begin position="1108"/>
        <end position="1127"/>
    </location>
</feature>
<dbReference type="PANTHER" id="PTHR15678:SF6">
    <property type="entry name" value="BRIDGE-LIKE LIPID TRANSFER PROTEIN FAMILY MEMBER 2"/>
    <property type="match status" value="1"/>
</dbReference>
<evidence type="ECO:0000313" key="8">
    <source>
        <dbReference type="Proteomes" id="UP000094385"/>
    </source>
</evidence>
<feature type="transmembrane region" description="Helical" evidence="3">
    <location>
        <begin position="7"/>
        <end position="32"/>
    </location>
</feature>
<dbReference type="SMART" id="SM01215">
    <property type="entry name" value="Fmp27_SW"/>
    <property type="match status" value="1"/>
</dbReference>
<sequence length="2666" mass="301793">MQKPEGLSLMIVELGALFCLTHLVAFVVFAFIRILSGISIQRLGYFSLRHISFTLKTGIQVDIRRIELNFHRPSFSRPSWITFTIADSSLYFDSDYDAQSHITSANSPPQTPTALPALRSPDGVPEQSLEYLLTRAASLIYRIHKWLPYLRLIDISIRNSSLITEDLGTIHIRSIALNADVINRNAQLPHFFSTSSEHHDWNRDTDVAVSWRFAVKDIFYAHSKTAADQVLDVFQFDLHEIFTKKTLQPKDVSLNVRVGNLTFPYDSFSTMHARMHARKRRLLRRASTSSSYFVSPALSRRTSVDDVYPQELADTAYALLNIVREVRIHAAKIGIYKFTPSSSCQTTSKGEPIYFSLATKDFTIDLRRLSSNSPGHRIYFEPNDMSHQAILTAISIAVGLNDCASGRQDELLYIPMITTTSTTNFIRKSIQILTREETDRNSSLLKGSLTISSPSVDVHARHLPIFAAIIETSVKSSNSRPKIRGRRIHIGQLLPKIIMKLSVEEPAARIMVSDSEVEFIGQTRAENYSKDSGIHNLLASSCSTINCELESSHITSPTPHYGLIMSFRVTDFGTWVRGPDGIRHDLVRTETLALKFVAETSPGFDVAITGTLASFGIYLTKPEIINSLKDLLAHVRREAQRMERNTAPKPLSIVQTRGDKNFVRQLPSWLSHVKIEGSDVMMCSSCVDDISKDAQGIARGTAVQIESWILEYKPHVSVPNPSKYYRHHHGAMAHSTNTVEFPHAADSDGGAGAGTAAASSTNRRRLAVGFRGVEACVMDANDILDQTTPICTIPDVEMAVSTYSEDNCPVIEVNMLLKKMLVNYSLFHHYSLMLSTKALLQIFGRLRKSPTLPEPAPSTPSVHQLVYIDVRTHNIRLRATLPGSSPLMLETIGLDFTKRTTGIPLLRSKYIRLFVASPTVPDAWERFIVIRHFRLEFKNKHPKPAGVPPSKQEEPNAPEDDVVVDADAISVAIPYGLLLYQVVEGLINSMKSLKQLHHEFKTNSDSYILTPVAEKPKKVPRIRVRPKVLEMRIDDDPFESRLGLIFRIGLLEMKSRLAREAAFEAKVQALQTASTKRDETAAEGAGESGEREASADPEIPEGQEPIRKRSTFKSMKSSRHKHGRQKRNGTAPIRYSPTDAELPSDSAKISTAAAYEKLKELHSQAWIKRITRARKCRADAIESRRMRLIGPDDVDENTASHERIIGIPDSPPLFQILFNDVNILIDKPTYPLDDLHKFLHDIGKGLPDNTQYTLLVPFSFQLELGEARVLLRDYPLPLIHVPALNPAQDASGLSWSMSSDVVIAEEIFDSKSARYVKVPIVPAFSKCDNEYSITVTRTVSAVKLYSKINVDIMTSAPTRITWAPSIQPAIQQVMMVFDTFTKPPIDPSEKIGFWDKIRLIFHSRIRFAWKEGAVHLLLKGSRDPYDITRSGAGFAMCWRNNVTWDINPTGDQKEFMMVDSEEYLLTIPDFTYYVRMNNAKYEATEDDKSTFSAQSEYQDRATFQKIIMKLSGRVRWQAGILFERDDGGQRFFDFIPHYKVQLRTPQSIDNLKTHDSYAAFRSNYIHLALSVISPRDQQWDAFESKPSTSSYNTIHLSPRVFTHFFAWWDLFSGEMSLPIKNGPLFSPQTVSKKFSRHLATIKYQFVLAPLFMSHMYLHKRDDNWSKMVINSIGFKGRTDSFMMDIHQRREFTTYIDKVLNVTRRRRRMRINATEVDFNSADIRGVTVTFKERTAEELFKQLSNPNESQSESPVGSTNGTPLLAKFKVSDNDLTWIDMDDYTELDSLVGSSNLSSVKVLPWLYTPRFTYYRHTEHVHSETGSTAEHISNMFGKEPSHNCLLGQTNALRTQTELISARARELEEQINSNAKQLDDLQRKARLYTENTIIKQKFVAAKKDAEILQYKRQTLHHLWLNLLQYMNEDTKEDIKKCEQAFEQVFQQNGLFAGDKLDSSKCQQSVQGTGNDHFSDFNNRFIFHNVQIKWTNSIRNIFLRYVHQVGQRRGLIYYMSRRAVKFLEDLVKEQQEAKQAAEMASEIAADGANSTAQLDESEKMPMPSTTDALSREDKGKQATEDMIELLLQDSKKHFVVEDEEHQNAKKANQKSKNNGHHHSHHHHQVHHQRRSVHLENADDNPSDSTALAGDSLPIPISAISRKHNPFQPFVRPFSDLSGASDMVENLQREIRQLEEIRYQFQIYTSDLDEQGWRDRRNVQMELSYACEELFFIMKAITTGQRRLEDKESETTGVLQWFITGQQIIAHLLLADRTPFVDIALAKGTFRRLENSDGSNFNTIEVAMLQGINLLKSALYPELLSPYFDAMSEEDKNRKAVRVYWYMLEAIGGIPVMDHFEVDLIPLKIQLEYDIGQKLFQYIFPDEKESPFMVYEPPPAAAVSITPHADSSTPNISMDANPSTAASDTSDSSSQSDSDGASIYSQRSQRSLFFGKNAEKKRPTGGGLASWTGHRRRTSSSVTAASERKFSLGGNISASRDPTSKFGDSVSVKSYVSVQSETKLQQTITAVGVRNHGDSHYGLEDDLSQMVTRASNFITFVHVTIPSVVLCLSYKGRGSRNIEDVHEFVFRTPTIEYRNKTWSNLDLALRLKKDIIKALISHTGALIENKFKSRGSSSKRRQQQPMIRQISDYAAFTSLADLSESNLSRKDGTSHDRVN</sequence>
<evidence type="ECO:0000259" key="4">
    <source>
        <dbReference type="SMART" id="SM01214"/>
    </source>
</evidence>
<evidence type="ECO:0000256" key="1">
    <source>
        <dbReference type="SAM" id="Coils"/>
    </source>
</evidence>
<feature type="compositionally biased region" description="Basic residues" evidence="2">
    <location>
        <begin position="2099"/>
        <end position="2123"/>
    </location>
</feature>
<dbReference type="STRING" id="675824.A0A1E3QCS6"/>
<evidence type="ECO:0008006" key="9">
    <source>
        <dbReference type="Google" id="ProtNLM"/>
    </source>
</evidence>
<keyword evidence="1" id="KW-0175">Coiled coil</keyword>
<feature type="region of interest" description="Disordered" evidence="2">
    <location>
        <begin position="1070"/>
        <end position="1144"/>
    </location>
</feature>
<organism evidence="7 8">
    <name type="scientific">Lipomyces starkeyi NRRL Y-11557</name>
    <dbReference type="NCBI Taxonomy" id="675824"/>
    <lineage>
        <taxon>Eukaryota</taxon>
        <taxon>Fungi</taxon>
        <taxon>Dikarya</taxon>
        <taxon>Ascomycota</taxon>
        <taxon>Saccharomycotina</taxon>
        <taxon>Lipomycetes</taxon>
        <taxon>Lipomycetales</taxon>
        <taxon>Lipomycetaceae</taxon>
        <taxon>Lipomyces</taxon>
    </lineage>
</organism>
<evidence type="ECO:0000313" key="7">
    <source>
        <dbReference type="EMBL" id="ODQ75388.1"/>
    </source>
</evidence>
<reference evidence="7 8" key="1">
    <citation type="journal article" date="2016" name="Proc. Natl. Acad. Sci. U.S.A.">
        <title>Comparative genomics of biotechnologically important yeasts.</title>
        <authorList>
            <person name="Riley R."/>
            <person name="Haridas S."/>
            <person name="Wolfe K.H."/>
            <person name="Lopes M.R."/>
            <person name="Hittinger C.T."/>
            <person name="Goeker M."/>
            <person name="Salamov A.A."/>
            <person name="Wisecaver J.H."/>
            <person name="Long T.M."/>
            <person name="Calvey C.H."/>
            <person name="Aerts A.L."/>
            <person name="Barry K.W."/>
            <person name="Choi C."/>
            <person name="Clum A."/>
            <person name="Coughlan A.Y."/>
            <person name="Deshpande S."/>
            <person name="Douglass A.P."/>
            <person name="Hanson S.J."/>
            <person name="Klenk H.-P."/>
            <person name="LaButti K.M."/>
            <person name="Lapidus A."/>
            <person name="Lindquist E.A."/>
            <person name="Lipzen A.M."/>
            <person name="Meier-Kolthoff J.P."/>
            <person name="Ohm R.A."/>
            <person name="Otillar R.P."/>
            <person name="Pangilinan J.L."/>
            <person name="Peng Y."/>
            <person name="Rokas A."/>
            <person name="Rosa C.A."/>
            <person name="Scheuner C."/>
            <person name="Sibirny A.A."/>
            <person name="Slot J.C."/>
            <person name="Stielow J.B."/>
            <person name="Sun H."/>
            <person name="Kurtzman C.P."/>
            <person name="Blackwell M."/>
            <person name="Grigoriev I.V."/>
            <person name="Jeffries T.W."/>
        </authorList>
    </citation>
    <scope>NUCLEOTIDE SEQUENCE [LARGE SCALE GENOMIC DNA]</scope>
    <source>
        <strain evidence="7 8">NRRL Y-11557</strain>
    </source>
</reference>